<gene>
    <name evidence="2" type="ORF">IV500_09140</name>
</gene>
<organism evidence="2 3">
    <name type="scientific">Arthrobacter terrae</name>
    <dbReference type="NCBI Taxonomy" id="2935737"/>
    <lineage>
        <taxon>Bacteria</taxon>
        <taxon>Bacillati</taxon>
        <taxon>Actinomycetota</taxon>
        <taxon>Actinomycetes</taxon>
        <taxon>Micrococcales</taxon>
        <taxon>Micrococcaceae</taxon>
        <taxon>Arthrobacter</taxon>
    </lineage>
</organism>
<name>A0A931CJN3_9MICC</name>
<evidence type="ECO:0000256" key="1">
    <source>
        <dbReference type="SAM" id="MobiDB-lite"/>
    </source>
</evidence>
<accession>A0A931CJN3</accession>
<reference evidence="2 3" key="1">
    <citation type="submission" date="2020-11" db="EMBL/GenBank/DDBJ databases">
        <title>Arthrobacter antarcticus sp. nov., isolated from Antarctic Soil.</title>
        <authorList>
            <person name="Li J."/>
        </authorList>
    </citation>
    <scope>NUCLEOTIDE SEQUENCE [LARGE SCALE GENOMIC DNA]</scope>
    <source>
        <strain evidence="2 3">Z1-20</strain>
    </source>
</reference>
<keyword evidence="3" id="KW-1185">Reference proteome</keyword>
<sequence length="54" mass="5560">MESGRFLGMGEGKSFGPADAVTGLTKDEVHINQTREPEPQPGPAPTGLGPGRSP</sequence>
<feature type="compositionally biased region" description="Basic and acidic residues" evidence="1">
    <location>
        <begin position="25"/>
        <end position="38"/>
    </location>
</feature>
<proteinExistence type="predicted"/>
<comment type="caution">
    <text evidence="2">The sequence shown here is derived from an EMBL/GenBank/DDBJ whole genome shotgun (WGS) entry which is preliminary data.</text>
</comment>
<feature type="region of interest" description="Disordered" evidence="1">
    <location>
        <begin position="1"/>
        <end position="54"/>
    </location>
</feature>
<evidence type="ECO:0000313" key="3">
    <source>
        <dbReference type="Proteomes" id="UP000655366"/>
    </source>
</evidence>
<dbReference type="EMBL" id="JADNYM010000010">
    <property type="protein sequence ID" value="MBG0739548.1"/>
    <property type="molecule type" value="Genomic_DNA"/>
</dbReference>
<dbReference type="AlphaFoldDB" id="A0A931CJN3"/>
<evidence type="ECO:0000313" key="2">
    <source>
        <dbReference type="EMBL" id="MBG0739548.1"/>
    </source>
</evidence>
<protein>
    <submittedName>
        <fullName evidence="2">Uncharacterized protein</fullName>
    </submittedName>
</protein>
<dbReference type="Proteomes" id="UP000655366">
    <property type="component" value="Unassembled WGS sequence"/>
</dbReference>